<dbReference type="KEGG" id="pbh:AAW51_4170"/>
<dbReference type="Pfam" id="PF00501">
    <property type="entry name" value="AMP-binding"/>
    <property type="match status" value="1"/>
</dbReference>
<protein>
    <submittedName>
        <fullName evidence="4">2-aminobenzoate-CoA ligase</fullName>
    </submittedName>
</protein>
<dbReference type="PANTHER" id="PTHR43352:SF1">
    <property type="entry name" value="ANTHRANILATE--COA LIGASE"/>
    <property type="match status" value="1"/>
</dbReference>
<keyword evidence="1 4" id="KW-0436">Ligase</keyword>
<evidence type="ECO:0000259" key="2">
    <source>
        <dbReference type="Pfam" id="PF00501"/>
    </source>
</evidence>
<dbReference type="InterPro" id="IPR000873">
    <property type="entry name" value="AMP-dep_synth/lig_dom"/>
</dbReference>
<organism evidence="4 5">
    <name type="scientific">Caldimonas brevitalea</name>
    <dbReference type="NCBI Taxonomy" id="413882"/>
    <lineage>
        <taxon>Bacteria</taxon>
        <taxon>Pseudomonadati</taxon>
        <taxon>Pseudomonadota</taxon>
        <taxon>Betaproteobacteria</taxon>
        <taxon>Burkholderiales</taxon>
        <taxon>Sphaerotilaceae</taxon>
        <taxon>Caldimonas</taxon>
    </lineage>
</organism>
<accession>A0A0G3BU25</accession>
<dbReference type="Pfam" id="PF13193">
    <property type="entry name" value="AMP-binding_C"/>
    <property type="match status" value="1"/>
</dbReference>
<evidence type="ECO:0000313" key="4">
    <source>
        <dbReference type="EMBL" id="AKJ30861.1"/>
    </source>
</evidence>
<name>A0A0G3BU25_9BURK</name>
<keyword evidence="5" id="KW-1185">Reference proteome</keyword>
<reference evidence="4 5" key="1">
    <citation type="submission" date="2015-05" db="EMBL/GenBank/DDBJ databases">
        <authorList>
            <person name="Tang B."/>
            <person name="Yu Y."/>
        </authorList>
    </citation>
    <scope>NUCLEOTIDE SEQUENCE [LARGE SCALE GENOMIC DNA]</scope>
    <source>
        <strain evidence="4 5">DSM 7029</strain>
    </source>
</reference>
<dbReference type="Gene3D" id="3.30.300.30">
    <property type="match status" value="1"/>
</dbReference>
<feature type="domain" description="AMP-dependent synthetase/ligase" evidence="2">
    <location>
        <begin position="72"/>
        <end position="408"/>
    </location>
</feature>
<sequence>MSNTSTKPAEASRRDRFVEANLPEPHLLPSLEAVPAPARQTTNATHELLDAHLGRGTDARLALLSADGWGLHRTSYAALYEKVSRVAHVLVQEMGLVPGERVLLRGPNTLMLAVGWLAVARAGGVAVTTMPLLRAKELRDVVSKARIRLALCDERFSEELELCRAMVRMGDTSLLEHVAHFNGNGADLERRMATRPDTFEAWAGKSTEPALIGFTSGTTGVPKGAIHTHQDLISICEGFARHVLEVNPDDRCCGTPPLGFTFGLGGLLCFPLYHGATGVLAESLTPAGLLQLIQDTEATLCFTVPTFYRQMVPLVQQYRLGSLRHSVSAGESLPATTRLDWHAATGLQMIDGLGSTELLHVFVSCKPQDYRPGAIGRAIPGYQVVALDEALQPLPPGSTGLLAVRGPTGCRYLADSRQSQYVRDGWNLPGDVGWLDQDGYVYYAGRADDLIVSAGYNITGPEVEAVLLQHPAVSECAVVGAPDAARGQIVQAHVVLRYGFEASDVLASELQDFVKATIAPYKYPRSIVFCSSLPRTESGKLQRFKLRLGPGASARAGNA</sequence>
<gene>
    <name evidence="4" type="primary">abmG</name>
    <name evidence="4" type="ORF">AAW51_4170</name>
</gene>
<dbReference type="InterPro" id="IPR045851">
    <property type="entry name" value="AMP-bd_C_sf"/>
</dbReference>
<dbReference type="SUPFAM" id="SSF56801">
    <property type="entry name" value="Acetyl-CoA synthetase-like"/>
    <property type="match status" value="1"/>
</dbReference>
<proteinExistence type="predicted"/>
<dbReference type="STRING" id="413882.AAW51_4170"/>
<dbReference type="GO" id="GO:0044550">
    <property type="term" value="P:secondary metabolite biosynthetic process"/>
    <property type="evidence" value="ECO:0007669"/>
    <property type="project" value="TreeGrafter"/>
</dbReference>
<evidence type="ECO:0000256" key="1">
    <source>
        <dbReference type="ARBA" id="ARBA00022598"/>
    </source>
</evidence>
<dbReference type="RefSeq" id="WP_053013815.1">
    <property type="nucleotide sequence ID" value="NZ_CP011371.1"/>
</dbReference>
<dbReference type="Proteomes" id="UP000035352">
    <property type="component" value="Chromosome"/>
</dbReference>
<feature type="domain" description="AMP-binding enzyme C-terminal" evidence="3">
    <location>
        <begin position="462"/>
        <end position="540"/>
    </location>
</feature>
<dbReference type="EMBL" id="CP011371">
    <property type="protein sequence ID" value="AKJ30861.1"/>
    <property type="molecule type" value="Genomic_DNA"/>
</dbReference>
<dbReference type="InterPro" id="IPR042099">
    <property type="entry name" value="ANL_N_sf"/>
</dbReference>
<dbReference type="InterPro" id="IPR020845">
    <property type="entry name" value="AMP-binding_CS"/>
</dbReference>
<dbReference type="InterPro" id="IPR025110">
    <property type="entry name" value="AMP-bd_C"/>
</dbReference>
<dbReference type="PANTHER" id="PTHR43352">
    <property type="entry name" value="ACETYL-COA SYNTHETASE"/>
    <property type="match status" value="1"/>
</dbReference>
<evidence type="ECO:0000259" key="3">
    <source>
        <dbReference type="Pfam" id="PF13193"/>
    </source>
</evidence>
<dbReference type="PATRIC" id="fig|413882.6.peg.4360"/>
<dbReference type="Gene3D" id="3.40.50.12780">
    <property type="entry name" value="N-terminal domain of ligase-like"/>
    <property type="match status" value="1"/>
</dbReference>
<dbReference type="PROSITE" id="PS00455">
    <property type="entry name" value="AMP_BINDING"/>
    <property type="match status" value="1"/>
</dbReference>
<dbReference type="GO" id="GO:0016878">
    <property type="term" value="F:acid-thiol ligase activity"/>
    <property type="evidence" value="ECO:0007669"/>
    <property type="project" value="TreeGrafter"/>
</dbReference>
<evidence type="ECO:0000313" key="5">
    <source>
        <dbReference type="Proteomes" id="UP000035352"/>
    </source>
</evidence>
<dbReference type="AlphaFoldDB" id="A0A0G3BU25"/>